<evidence type="ECO:0000313" key="4">
    <source>
        <dbReference type="Proteomes" id="UP000215214"/>
    </source>
</evidence>
<evidence type="ECO:0000256" key="2">
    <source>
        <dbReference type="SAM" id="Phobius"/>
    </source>
</evidence>
<keyword evidence="2" id="KW-0472">Membrane</keyword>
<accession>A0A238U3Y8</accession>
<evidence type="ECO:0000256" key="1">
    <source>
        <dbReference type="SAM" id="MobiDB-lite"/>
    </source>
</evidence>
<dbReference type="RefSeq" id="WP_095068698.1">
    <property type="nucleotide sequence ID" value="NZ_LT899436.1"/>
</dbReference>
<feature type="region of interest" description="Disordered" evidence="1">
    <location>
        <begin position="888"/>
        <end position="910"/>
    </location>
</feature>
<reference evidence="3 4" key="1">
    <citation type="submission" date="2017-07" db="EMBL/GenBank/DDBJ databases">
        <authorList>
            <person name="Sun Z.S."/>
            <person name="Albrecht U."/>
            <person name="Echele G."/>
            <person name="Lee C.C."/>
        </authorList>
    </citation>
    <scope>NUCLEOTIDE SEQUENCE [LARGE SCALE GENOMIC DNA]</scope>
    <source>
        <strain evidence="4">type strain: KCTC 22618</strain>
    </source>
</reference>
<evidence type="ECO:0008006" key="5">
    <source>
        <dbReference type="Google" id="ProtNLM"/>
    </source>
</evidence>
<keyword evidence="2" id="KW-1133">Transmembrane helix</keyword>
<dbReference type="Proteomes" id="UP000215214">
    <property type="component" value="Chromosome TJEJU"/>
</dbReference>
<sequence length="1108" mass="129639">MSNFNQIEQKLQQFSRKFYTNELIKGSILFLTLGLLYLLFTLFIEYFFWLKPNARTLLFWLFIAVELFLLIRFICFPIFKLFGLKKGITQEEASRVIGNHFPEVKDKLLNFLQLKNEANSSELLLASIDQKANELQPIPFSNAINFSVNVKYLKYLVIPVVLWLLTFITGIGDKLNDSLNRVVNHSIAYNPPAPFLFELTSKNLEVIKGDPLTVYVQTKGQVIPEEAKINFNNESYYLDNNGSGLFSYTFESVNQNIQFFIEANNIKSTNYQVNIIRTPSIKNISMQINYPRYIGKKNEQLSNATNITVPQGTFITWKVLTSDTDSVNYTTNNKTKLFKTEKKDEFSYQKRILEDTNYLISTSNSKLKNYERLNFSINTITDEFPTIEVKSNIDSVSRGPVYFAGEISDDYGFKKLEMVYYDIDNPENKNSKEIKISKENVQSFFAKFPNDLKLVEGIDYELFFRVFDNDAIQGNKKAMSKKFSYRKKTTEELDNELLNEQQNYLENIQNSLQKQQDSKQELEKVQFDLQNKKNMNWNDQKKIENIIKRQEQYQNMMQRQTKKLQENFTEKEEKNESLQKKKENLQKRIEELKKAQKQKKLLDQLKKMAEKLNKEDLIKKSKQLAQQNKQQEKSLERVLELAKQYYVEQKMNKIAEKLDELAKKQQELSNKENTEEEQKKLKEEFEQQKKELDDLKKENEKLKRPMNIPSVENLKKEAQEQLNKAEENQKNNQSQKAKENQKKAAQKMKEMSQKMQQSMQMMSSEMAEENMEDLRSILENLVTFSFDQETLMNDFSKINSGHPNFGKNLKKQNQLKTYFEHIDDSLFVLSLRVPEISSKIQDHLADAHYNLDQSLENFADTRFRNGISNQRYVMTSANELANMLSNTLDAMQNPNPGSGSGKGKKGSSFSLPDIIQKQEDLMKKMKEGMKKDGKNGKPKEGENGEPKDGKGQKNGKQKGEGEPSDSDDLNGELYEIYKQQSKLRQQLQDAIKEGKDGNGQGKKALKEMEQLENELLEKGFNQGTLQRMQRLNYQLLKLDKATFEQGREKKRKSNTNLIQYNRNRIKELEFKKQYYNQTEILNRQSLPLQQNYKKKVQEYFNNKNTSKK</sequence>
<dbReference type="OrthoDB" id="9812498at2"/>
<dbReference type="EMBL" id="LT899436">
    <property type="protein sequence ID" value="SNR13822.1"/>
    <property type="molecule type" value="Genomic_DNA"/>
</dbReference>
<evidence type="ECO:0000313" key="3">
    <source>
        <dbReference type="EMBL" id="SNR13822.1"/>
    </source>
</evidence>
<feature type="transmembrane region" description="Helical" evidence="2">
    <location>
        <begin position="56"/>
        <end position="79"/>
    </location>
</feature>
<feature type="region of interest" description="Disordered" evidence="1">
    <location>
        <begin position="690"/>
        <end position="749"/>
    </location>
</feature>
<dbReference type="KEGG" id="tje:TJEJU_0012"/>
<feature type="compositionally biased region" description="Basic and acidic residues" evidence="1">
    <location>
        <begin position="736"/>
        <end position="749"/>
    </location>
</feature>
<feature type="compositionally biased region" description="Basic and acidic residues" evidence="1">
    <location>
        <begin position="928"/>
        <end position="961"/>
    </location>
</feature>
<feature type="compositionally biased region" description="Basic and acidic residues" evidence="1">
    <location>
        <begin position="690"/>
        <end position="703"/>
    </location>
</feature>
<keyword evidence="2" id="KW-0812">Transmembrane</keyword>
<proteinExistence type="predicted"/>
<feature type="compositionally biased region" description="Basic and acidic residues" evidence="1">
    <location>
        <begin position="713"/>
        <end position="729"/>
    </location>
</feature>
<organism evidence="3 4">
    <name type="scientific">Tenacibaculum jejuense</name>
    <dbReference type="NCBI Taxonomy" id="584609"/>
    <lineage>
        <taxon>Bacteria</taxon>
        <taxon>Pseudomonadati</taxon>
        <taxon>Bacteroidota</taxon>
        <taxon>Flavobacteriia</taxon>
        <taxon>Flavobacteriales</taxon>
        <taxon>Flavobacteriaceae</taxon>
        <taxon>Tenacibaculum</taxon>
    </lineage>
</organism>
<name>A0A238U3Y8_9FLAO</name>
<feature type="transmembrane region" description="Helical" evidence="2">
    <location>
        <begin position="26"/>
        <end position="50"/>
    </location>
</feature>
<protein>
    <recommendedName>
        <fullName evidence="5">Glutamyl-tRNA synthetase</fullName>
    </recommendedName>
</protein>
<keyword evidence="4" id="KW-1185">Reference proteome</keyword>
<dbReference type="AlphaFoldDB" id="A0A238U3Y8"/>
<gene>
    <name evidence="3" type="ORF">TJEJU_0012</name>
</gene>
<feature type="region of interest" description="Disordered" evidence="1">
    <location>
        <begin position="928"/>
        <end position="970"/>
    </location>
</feature>